<keyword evidence="1" id="KW-0472">Membrane</keyword>
<keyword evidence="3" id="KW-1185">Reference proteome</keyword>
<keyword evidence="1" id="KW-0812">Transmembrane</keyword>
<dbReference type="EMBL" id="WHNZ01000022">
    <property type="protein sequence ID" value="NOV00656.1"/>
    <property type="molecule type" value="Genomic_DNA"/>
</dbReference>
<protein>
    <submittedName>
        <fullName evidence="2">Uncharacterized protein</fullName>
    </submittedName>
</protein>
<gene>
    <name evidence="2" type="ORF">GC097_11575</name>
</gene>
<reference evidence="2 3" key="1">
    <citation type="submission" date="2019-10" db="EMBL/GenBank/DDBJ databases">
        <title>Description of Paenibacillus pedi sp. nov.</title>
        <authorList>
            <person name="Carlier A."/>
            <person name="Qi S."/>
        </authorList>
    </citation>
    <scope>NUCLEOTIDE SEQUENCE [LARGE SCALE GENOMIC DNA]</scope>
    <source>
        <strain evidence="2 3">LMG 31457</strain>
    </source>
</reference>
<dbReference type="PANTHER" id="PTHR33408">
    <property type="entry name" value="TRANSPOSASE"/>
    <property type="match status" value="1"/>
</dbReference>
<evidence type="ECO:0000256" key="1">
    <source>
        <dbReference type="SAM" id="Phobius"/>
    </source>
</evidence>
<feature type="transmembrane region" description="Helical" evidence="1">
    <location>
        <begin position="61"/>
        <end position="89"/>
    </location>
</feature>
<name>A0ABX1ZLF4_9BACL</name>
<organism evidence="2 3">
    <name type="scientific">Paenibacillus planticolens</name>
    <dbReference type="NCBI Taxonomy" id="2654976"/>
    <lineage>
        <taxon>Bacteria</taxon>
        <taxon>Bacillati</taxon>
        <taxon>Bacillota</taxon>
        <taxon>Bacilli</taxon>
        <taxon>Bacillales</taxon>
        <taxon>Paenibacillaceae</taxon>
        <taxon>Paenibacillus</taxon>
    </lineage>
</organism>
<sequence length="197" mass="22398">MINNFIQKKKMFWSFFSSIAFSIIGQILIFNGLLHDKENALNNSRPKGASSWSTSDEAIKAFTYLPILSGLLLLILAIIIFTITFYFWIKNTSVHELQVMKQELKETGENQICVTDPDAKSMKNNGKHEVCFNVQTVVDSRYKLIVDCDTVNDVNDRGQLSNMAEKTKQVFRNQKITILAIQDIITILSINRLQASS</sequence>
<keyword evidence="1" id="KW-1133">Transmembrane helix</keyword>
<dbReference type="Proteomes" id="UP000618579">
    <property type="component" value="Unassembled WGS sequence"/>
</dbReference>
<dbReference type="RefSeq" id="WP_171683486.1">
    <property type="nucleotide sequence ID" value="NZ_WHNZ01000022.1"/>
</dbReference>
<feature type="transmembrane region" description="Helical" evidence="1">
    <location>
        <begin position="12"/>
        <end position="34"/>
    </location>
</feature>
<evidence type="ECO:0000313" key="2">
    <source>
        <dbReference type="EMBL" id="NOV00656.1"/>
    </source>
</evidence>
<accession>A0ABX1ZLF4</accession>
<evidence type="ECO:0000313" key="3">
    <source>
        <dbReference type="Proteomes" id="UP000618579"/>
    </source>
</evidence>
<proteinExistence type="predicted"/>
<comment type="caution">
    <text evidence="2">The sequence shown here is derived from an EMBL/GenBank/DDBJ whole genome shotgun (WGS) entry which is preliminary data.</text>
</comment>